<keyword evidence="2" id="KW-0472">Membrane</keyword>
<gene>
    <name evidence="3" type="ORF">NVS47_14395</name>
</gene>
<feature type="compositionally biased region" description="Polar residues" evidence="1">
    <location>
        <begin position="33"/>
        <end position="56"/>
    </location>
</feature>
<feature type="transmembrane region" description="Helical" evidence="2">
    <location>
        <begin position="6"/>
        <end position="28"/>
    </location>
</feature>
<organism evidence="3 4">
    <name type="scientific">Dehalobacterium formicoaceticum</name>
    <dbReference type="NCBI Taxonomy" id="51515"/>
    <lineage>
        <taxon>Bacteria</taxon>
        <taxon>Bacillati</taxon>
        <taxon>Bacillota</taxon>
        <taxon>Clostridia</taxon>
        <taxon>Eubacteriales</taxon>
        <taxon>Peptococcaceae</taxon>
        <taxon>Dehalobacterium</taxon>
    </lineage>
</organism>
<dbReference type="Proteomes" id="UP001524944">
    <property type="component" value="Unassembled WGS sequence"/>
</dbReference>
<accession>A0ABT1Y727</accession>
<dbReference type="EMBL" id="JANPWE010000010">
    <property type="protein sequence ID" value="MCR6546689.1"/>
    <property type="molecule type" value="Genomic_DNA"/>
</dbReference>
<dbReference type="Pfam" id="PF16258">
    <property type="entry name" value="DUF4912"/>
    <property type="match status" value="1"/>
</dbReference>
<evidence type="ECO:0000256" key="2">
    <source>
        <dbReference type="SAM" id="Phobius"/>
    </source>
</evidence>
<evidence type="ECO:0000256" key="1">
    <source>
        <dbReference type="SAM" id="MobiDB-lite"/>
    </source>
</evidence>
<sequence length="204" mass="23132">MLIISYFLITVLVISIIIMLLFKSRLFFSQQEQRKPSPSGQNEFSQELSPQGNHIQKTPLEKNPDSTQKEHMVLLVKNPTCLYAYAPPSLKWGSGTPVLRVYQITDHSEDGAKFLFELNISPDSNRWFINVPDDNSGYYVILGELKEDGSFYPLLRSNDVETPRASLSTALDASWIPCDIYQDLENISYGFSSAMTQGSERTDH</sequence>
<evidence type="ECO:0000313" key="4">
    <source>
        <dbReference type="Proteomes" id="UP001524944"/>
    </source>
</evidence>
<keyword evidence="4" id="KW-1185">Reference proteome</keyword>
<feature type="region of interest" description="Disordered" evidence="1">
    <location>
        <begin position="33"/>
        <end position="65"/>
    </location>
</feature>
<dbReference type="RefSeq" id="WP_257913969.1">
    <property type="nucleotide sequence ID" value="NZ_JANPWE010000010.1"/>
</dbReference>
<proteinExistence type="predicted"/>
<reference evidence="3 4" key="1">
    <citation type="submission" date="2022-08" db="EMBL/GenBank/DDBJ databases">
        <title>Proteogenomics of the novel Dehalobacterium formicoaceticum strain EZ94 highlights a key role of methyltransferases during anaerobic dichloromethane degradation.</title>
        <authorList>
            <person name="Wasmund K."/>
        </authorList>
    </citation>
    <scope>NUCLEOTIDE SEQUENCE [LARGE SCALE GENOMIC DNA]</scope>
    <source>
        <strain evidence="3 4">EZ94</strain>
    </source>
</reference>
<name>A0ABT1Y727_9FIRM</name>
<keyword evidence="2" id="KW-0812">Transmembrane</keyword>
<dbReference type="InterPro" id="IPR032585">
    <property type="entry name" value="DUF4912"/>
</dbReference>
<comment type="caution">
    <text evidence="3">The sequence shown here is derived from an EMBL/GenBank/DDBJ whole genome shotgun (WGS) entry which is preliminary data.</text>
</comment>
<keyword evidence="2" id="KW-1133">Transmembrane helix</keyword>
<protein>
    <submittedName>
        <fullName evidence="3">DUF4912 domain-containing protein</fullName>
    </submittedName>
</protein>
<evidence type="ECO:0000313" key="3">
    <source>
        <dbReference type="EMBL" id="MCR6546689.1"/>
    </source>
</evidence>